<protein>
    <submittedName>
        <fullName evidence="4">Amidohydrolase</fullName>
    </submittedName>
</protein>
<dbReference type="GO" id="GO:0046872">
    <property type="term" value="F:metal ion binding"/>
    <property type="evidence" value="ECO:0007669"/>
    <property type="project" value="UniProtKB-KW"/>
</dbReference>
<feature type="binding site" evidence="2">
    <location>
        <position position="134"/>
    </location>
    <ligand>
        <name>Mn(2+)</name>
        <dbReference type="ChEBI" id="CHEBI:29035"/>
        <label>2</label>
    </ligand>
</feature>
<feature type="binding site" evidence="2">
    <location>
        <position position="168"/>
    </location>
    <ligand>
        <name>Mn(2+)</name>
        <dbReference type="ChEBI" id="CHEBI:29035"/>
        <label>2</label>
    </ligand>
</feature>
<evidence type="ECO:0000313" key="4">
    <source>
        <dbReference type="EMBL" id="QFU75751.1"/>
    </source>
</evidence>
<feature type="binding site" evidence="2">
    <location>
        <position position="408"/>
    </location>
    <ligand>
        <name>Mn(2+)</name>
        <dbReference type="ChEBI" id="CHEBI:29035"/>
        <label>2</label>
    </ligand>
</feature>
<dbReference type="NCBIfam" id="TIGR01891">
    <property type="entry name" value="amidohydrolases"/>
    <property type="match status" value="1"/>
</dbReference>
<sequence length="436" mass="46444">MILCSSAMASQQAGKGGLSPELYSRAGEIIEADSPRITEIFKDIHQHPELGFAEVRTAGIVAKELTSLGFDVQTGIGKTGVLAILRNGKGPTVLYRADMDANAVKETADLPYASTTEVTLADGKVVPVSHMCGHDANVSWMLAMAHAMVELKDQWRGTLVIVGQPAEELIAGAAAMIEDGLYSRFGMPRPDYLIGQHTAPIPVGAVMAVDGVRSTGTDQLDVTFYGVGGHGSMPQHTIDPVLMASSAVVQYQSIISRNIDPQQPAVLTVGSIQSGSDNNVIPDKAILKINLRWFSESVREQLISGIKSINRSIAVANGVPESRMPTMRMKGHTTPMVNDPALTARLATSFKDLKNIQVIEKAPPAMASEDVHLLLGEYTDVPFSYTLIGVVSPKAFADAGFKPPYFNHNGDFLVELGAMPIGSLTATIAALELLGI</sequence>
<proteinExistence type="predicted"/>
<dbReference type="InterPro" id="IPR036264">
    <property type="entry name" value="Bact_exopeptidase_dim_dom"/>
</dbReference>
<feature type="binding site" evidence="2">
    <location>
        <position position="197"/>
    </location>
    <ligand>
        <name>Mn(2+)</name>
        <dbReference type="ChEBI" id="CHEBI:29035"/>
        <label>2</label>
    </ligand>
</feature>
<dbReference type="EMBL" id="CP036422">
    <property type="protein sequence ID" value="QFU75751.1"/>
    <property type="molecule type" value="Genomic_DNA"/>
</dbReference>
<reference evidence="4 5" key="1">
    <citation type="submission" date="2019-02" db="EMBL/GenBank/DDBJ databases">
        <authorList>
            <person name="Li S.-H."/>
        </authorList>
    </citation>
    <scope>NUCLEOTIDE SEQUENCE [LARGE SCALE GENOMIC DNA]</scope>
    <source>
        <strain evidence="4 5">IMCC14385</strain>
    </source>
</reference>
<keyword evidence="2" id="KW-0464">Manganese</keyword>
<feature type="binding site" evidence="2">
    <location>
        <position position="132"/>
    </location>
    <ligand>
        <name>Mn(2+)</name>
        <dbReference type="ChEBI" id="CHEBI:29035"/>
        <label>2</label>
    </ligand>
</feature>
<dbReference type="GO" id="GO:0050118">
    <property type="term" value="F:N-acetyldiaminopimelate deacetylase activity"/>
    <property type="evidence" value="ECO:0007669"/>
    <property type="project" value="UniProtKB-ARBA"/>
</dbReference>
<dbReference type="Gene3D" id="3.40.630.10">
    <property type="entry name" value="Zn peptidases"/>
    <property type="match status" value="1"/>
</dbReference>
<dbReference type="PANTHER" id="PTHR11014:SF63">
    <property type="entry name" value="METALLOPEPTIDASE, PUTATIVE (AFU_ORTHOLOGUE AFUA_6G09600)-RELATED"/>
    <property type="match status" value="1"/>
</dbReference>
<name>A0A5P9NIU6_9GAMM</name>
<dbReference type="Proteomes" id="UP000326287">
    <property type="component" value="Chromosome"/>
</dbReference>
<dbReference type="PIRSF" id="PIRSF005962">
    <property type="entry name" value="Pept_M20D_amidohydro"/>
    <property type="match status" value="1"/>
</dbReference>
<dbReference type="FunFam" id="3.30.70.360:FF:000001">
    <property type="entry name" value="N-acetyldiaminopimelate deacetylase"/>
    <property type="match status" value="1"/>
</dbReference>
<evidence type="ECO:0000256" key="1">
    <source>
        <dbReference type="ARBA" id="ARBA00022801"/>
    </source>
</evidence>
<dbReference type="Pfam" id="PF01546">
    <property type="entry name" value="Peptidase_M20"/>
    <property type="match status" value="1"/>
</dbReference>
<keyword evidence="1 4" id="KW-0378">Hydrolase</keyword>
<evidence type="ECO:0000313" key="5">
    <source>
        <dbReference type="Proteomes" id="UP000326287"/>
    </source>
</evidence>
<dbReference type="Pfam" id="PF07687">
    <property type="entry name" value="M20_dimer"/>
    <property type="match status" value="1"/>
</dbReference>
<dbReference type="OrthoDB" id="9777385at2"/>
<comment type="cofactor">
    <cofactor evidence="2">
        <name>Mn(2+)</name>
        <dbReference type="ChEBI" id="CHEBI:29035"/>
    </cofactor>
    <text evidence="2">The Mn(2+) ion enhances activity.</text>
</comment>
<evidence type="ECO:0000256" key="2">
    <source>
        <dbReference type="PIRSR" id="PIRSR005962-1"/>
    </source>
</evidence>
<dbReference type="GO" id="GO:0019877">
    <property type="term" value="P:diaminopimelate biosynthetic process"/>
    <property type="evidence" value="ECO:0007669"/>
    <property type="project" value="UniProtKB-ARBA"/>
</dbReference>
<evidence type="ECO:0000259" key="3">
    <source>
        <dbReference type="Pfam" id="PF07687"/>
    </source>
</evidence>
<dbReference type="InterPro" id="IPR002933">
    <property type="entry name" value="Peptidase_M20"/>
</dbReference>
<keyword evidence="5" id="KW-1185">Reference proteome</keyword>
<dbReference type="SUPFAM" id="SSF53187">
    <property type="entry name" value="Zn-dependent exopeptidases"/>
    <property type="match status" value="1"/>
</dbReference>
<dbReference type="InterPro" id="IPR017439">
    <property type="entry name" value="Amidohydrolase"/>
</dbReference>
<dbReference type="Gene3D" id="3.30.70.360">
    <property type="match status" value="1"/>
</dbReference>
<dbReference type="InterPro" id="IPR011650">
    <property type="entry name" value="Peptidase_M20_dimer"/>
</dbReference>
<gene>
    <name evidence="4" type="ORF">EY643_08825</name>
</gene>
<keyword evidence="2" id="KW-0479">Metal-binding</keyword>
<dbReference type="AlphaFoldDB" id="A0A5P9NIU6"/>
<dbReference type="KEGG" id="halc:EY643_08825"/>
<organism evidence="4 5">
    <name type="scientific">Halioglobus maricola</name>
    <dbReference type="NCBI Taxonomy" id="2601894"/>
    <lineage>
        <taxon>Bacteria</taxon>
        <taxon>Pseudomonadati</taxon>
        <taxon>Pseudomonadota</taxon>
        <taxon>Gammaproteobacteria</taxon>
        <taxon>Cellvibrionales</taxon>
        <taxon>Halieaceae</taxon>
        <taxon>Halioglobus</taxon>
    </lineage>
</organism>
<dbReference type="SUPFAM" id="SSF55031">
    <property type="entry name" value="Bacterial exopeptidase dimerisation domain"/>
    <property type="match status" value="1"/>
</dbReference>
<accession>A0A5P9NIU6</accession>
<dbReference type="PANTHER" id="PTHR11014">
    <property type="entry name" value="PEPTIDASE M20 FAMILY MEMBER"/>
    <property type="match status" value="1"/>
</dbReference>
<feature type="domain" description="Peptidase M20 dimerisation" evidence="3">
    <location>
        <begin position="219"/>
        <end position="312"/>
    </location>
</feature>